<keyword evidence="1" id="KW-0472">Membrane</keyword>
<comment type="caution">
    <text evidence="2">The sequence shown here is derived from an EMBL/GenBank/DDBJ whole genome shotgun (WGS) entry which is preliminary data.</text>
</comment>
<organism evidence="2 3">
    <name type="scientific">Peribacillus frigoritolerans</name>
    <dbReference type="NCBI Taxonomy" id="450367"/>
    <lineage>
        <taxon>Bacteria</taxon>
        <taxon>Bacillati</taxon>
        <taxon>Bacillota</taxon>
        <taxon>Bacilli</taxon>
        <taxon>Bacillales</taxon>
        <taxon>Bacillaceae</taxon>
        <taxon>Peribacillus</taxon>
    </lineage>
</organism>
<keyword evidence="1" id="KW-1133">Transmembrane helix</keyword>
<evidence type="ECO:0000313" key="2">
    <source>
        <dbReference type="EMBL" id="MBR8646245.1"/>
    </source>
</evidence>
<dbReference type="Proteomes" id="UP000680045">
    <property type="component" value="Unassembled WGS sequence"/>
</dbReference>
<dbReference type="AlphaFoldDB" id="A0A941J812"/>
<protein>
    <recommendedName>
        <fullName evidence="4">Spore germination protein</fullName>
    </recommendedName>
</protein>
<dbReference type="EMBL" id="JAGTPW010000082">
    <property type="protein sequence ID" value="MBR8646245.1"/>
    <property type="molecule type" value="Genomic_DNA"/>
</dbReference>
<evidence type="ECO:0000313" key="3">
    <source>
        <dbReference type="Proteomes" id="UP000680045"/>
    </source>
</evidence>
<keyword evidence="1" id="KW-0812">Transmembrane</keyword>
<feature type="transmembrane region" description="Helical" evidence="1">
    <location>
        <begin position="9"/>
        <end position="26"/>
    </location>
</feature>
<feature type="transmembrane region" description="Helical" evidence="1">
    <location>
        <begin position="38"/>
        <end position="58"/>
    </location>
</feature>
<sequence>MTRIFNNSYTTNLIVLVPIVFLAKIPKDILEIFKMSDLLGYLFPFILIGLPIVTFLIVQVKRSRRSG</sequence>
<reference evidence="2" key="1">
    <citation type="submission" date="2021-04" db="EMBL/GenBank/DDBJ databases">
        <title>Whole genome sequencing of Enterococci isolates from hospitalized patients.</title>
        <authorList>
            <person name="Ogoti B.M."/>
            <person name="Onyambu F.G."/>
        </authorList>
    </citation>
    <scope>NUCLEOTIDE SEQUENCE</scope>
    <source>
        <strain evidence="2">242</strain>
    </source>
</reference>
<accession>A0A941J812</accession>
<name>A0A941J812_9BACI</name>
<gene>
    <name evidence="2" type="ORF">KEH51_27950</name>
</gene>
<evidence type="ECO:0000256" key="1">
    <source>
        <dbReference type="SAM" id="Phobius"/>
    </source>
</evidence>
<evidence type="ECO:0008006" key="4">
    <source>
        <dbReference type="Google" id="ProtNLM"/>
    </source>
</evidence>
<proteinExistence type="predicted"/>